<dbReference type="Gene3D" id="3.40.50.12780">
    <property type="entry name" value="N-terminal domain of ligase-like"/>
    <property type="match status" value="2"/>
</dbReference>
<dbReference type="Proteomes" id="UP000230779">
    <property type="component" value="Unassembled WGS sequence"/>
</dbReference>
<accession>A0A2M7RIZ2</accession>
<dbReference type="AlphaFoldDB" id="A0A2M7RIZ2"/>
<dbReference type="SUPFAM" id="SSF56801">
    <property type="entry name" value="Acetyl-CoA synthetase-like"/>
    <property type="match status" value="1"/>
</dbReference>
<evidence type="ECO:0000259" key="1">
    <source>
        <dbReference type="Pfam" id="PF00501"/>
    </source>
</evidence>
<name>A0A2M7RIZ2_9BACT</name>
<dbReference type="PANTHER" id="PTHR43845">
    <property type="entry name" value="BLR5969 PROTEIN"/>
    <property type="match status" value="1"/>
</dbReference>
<reference evidence="2 3" key="1">
    <citation type="submission" date="2017-09" db="EMBL/GenBank/DDBJ databases">
        <title>Depth-based differentiation of microbial function through sediment-hosted aquifers and enrichment of novel symbionts in the deep terrestrial subsurface.</title>
        <authorList>
            <person name="Probst A.J."/>
            <person name="Ladd B."/>
            <person name="Jarett J.K."/>
            <person name="Geller-Mcgrath D.E."/>
            <person name="Sieber C.M."/>
            <person name="Emerson J.B."/>
            <person name="Anantharaman K."/>
            <person name="Thomas B.C."/>
            <person name="Malmstrom R."/>
            <person name="Stieglmeier M."/>
            <person name="Klingl A."/>
            <person name="Woyke T."/>
            <person name="Ryan C.M."/>
            <person name="Banfield J.F."/>
        </authorList>
    </citation>
    <scope>NUCLEOTIDE SEQUENCE [LARGE SCALE GENOMIC DNA]</scope>
    <source>
        <strain evidence="2">CG_4_10_14_0_8_um_filter_42_10</strain>
    </source>
</reference>
<proteinExistence type="predicted"/>
<dbReference type="EMBL" id="PFMD01000032">
    <property type="protein sequence ID" value="PIY96723.1"/>
    <property type="molecule type" value="Genomic_DNA"/>
</dbReference>
<sequence>MHYLNWRKLSHASEEEIKKIQNKRLKYLIKHEIPYHPFYREWFKKNNLSFNDIETTDDLVKLPFVSKADIAPTEEDRGKPKQFMLQPDEELIKKHASKGKLLKIIGQKILKKDVKRKLEWEYKPIHLHFTTGRTALPTPFGYTARDLEYLKESANRLLDVINIDRNQVAINAFPYSPHLAFWLAYYGLTTIGMTSLATGGGKVMGTQKIMDAIERLKAGLILFIPGYCYHLLREAVKQKRDFSNVKYVIFGGERVSDGLRMKVKEFLKELGAEDVQIFATYALTESKTAWIQCTEESGYHIYPDLEFFEVIDKEGNRVKAGEPG</sequence>
<gene>
    <name evidence="2" type="ORF">COY66_03360</name>
</gene>
<evidence type="ECO:0000313" key="2">
    <source>
        <dbReference type="EMBL" id="PIY96723.1"/>
    </source>
</evidence>
<feature type="non-terminal residue" evidence="2">
    <location>
        <position position="324"/>
    </location>
</feature>
<dbReference type="InterPro" id="IPR042099">
    <property type="entry name" value="ANL_N_sf"/>
</dbReference>
<dbReference type="InterPro" id="IPR000873">
    <property type="entry name" value="AMP-dep_synth/lig_dom"/>
</dbReference>
<feature type="domain" description="AMP-dependent synthetase/ligase" evidence="1">
    <location>
        <begin position="116"/>
        <end position="324"/>
    </location>
</feature>
<protein>
    <recommendedName>
        <fullName evidence="1">AMP-dependent synthetase/ligase domain-containing protein</fullName>
    </recommendedName>
</protein>
<comment type="caution">
    <text evidence="2">The sequence shown here is derived from an EMBL/GenBank/DDBJ whole genome shotgun (WGS) entry which is preliminary data.</text>
</comment>
<dbReference type="PANTHER" id="PTHR43845:SF1">
    <property type="entry name" value="BLR5969 PROTEIN"/>
    <property type="match status" value="1"/>
</dbReference>
<organism evidence="2 3">
    <name type="scientific">Candidatus Kerfeldbacteria bacterium CG_4_10_14_0_8_um_filter_42_10</name>
    <dbReference type="NCBI Taxonomy" id="2014248"/>
    <lineage>
        <taxon>Bacteria</taxon>
        <taxon>Candidatus Kerfeldiibacteriota</taxon>
    </lineage>
</organism>
<dbReference type="Pfam" id="PF00501">
    <property type="entry name" value="AMP-binding"/>
    <property type="match status" value="1"/>
</dbReference>
<evidence type="ECO:0000313" key="3">
    <source>
        <dbReference type="Proteomes" id="UP000230779"/>
    </source>
</evidence>